<protein>
    <submittedName>
        <fullName evidence="3">Transcriptional regulator, Spx/MgsR family</fullName>
    </submittedName>
</protein>
<evidence type="ECO:0000256" key="1">
    <source>
        <dbReference type="ARBA" id="ARBA00007198"/>
    </source>
</evidence>
<dbReference type="InterPro" id="IPR036249">
    <property type="entry name" value="Thioredoxin-like_sf"/>
</dbReference>
<dbReference type="Gene3D" id="3.40.30.10">
    <property type="entry name" value="Glutaredoxin"/>
    <property type="match status" value="1"/>
</dbReference>
<dbReference type="PANTHER" id="PTHR30041:SF8">
    <property type="entry name" value="PROTEIN YFFB"/>
    <property type="match status" value="1"/>
</dbReference>
<dbReference type="CDD" id="cd03035">
    <property type="entry name" value="ArsC_Yffb"/>
    <property type="match status" value="1"/>
</dbReference>
<evidence type="ECO:0000256" key="2">
    <source>
        <dbReference type="PROSITE-ProRule" id="PRU01282"/>
    </source>
</evidence>
<evidence type="ECO:0000313" key="3">
    <source>
        <dbReference type="EMBL" id="SFD96222.1"/>
    </source>
</evidence>
<accession>A0A1I1WMC0</accession>
<dbReference type="Pfam" id="PF03960">
    <property type="entry name" value="ArsC"/>
    <property type="match status" value="1"/>
</dbReference>
<organism evidence="3 4">
    <name type="scientific">Paracidovorax konjaci</name>
    <dbReference type="NCBI Taxonomy" id="32040"/>
    <lineage>
        <taxon>Bacteria</taxon>
        <taxon>Pseudomonadati</taxon>
        <taxon>Pseudomonadota</taxon>
        <taxon>Betaproteobacteria</taxon>
        <taxon>Burkholderiales</taxon>
        <taxon>Comamonadaceae</taxon>
        <taxon>Paracidovorax</taxon>
    </lineage>
</organism>
<name>A0A1I1WMC0_9BURK</name>
<dbReference type="PANTHER" id="PTHR30041">
    <property type="entry name" value="ARSENATE REDUCTASE"/>
    <property type="match status" value="1"/>
</dbReference>
<evidence type="ECO:0000313" key="4">
    <source>
        <dbReference type="Proteomes" id="UP000199517"/>
    </source>
</evidence>
<dbReference type="PROSITE" id="PS51353">
    <property type="entry name" value="ARSC"/>
    <property type="match status" value="1"/>
</dbReference>
<gene>
    <name evidence="3" type="ORF">SAMN04489710_11075</name>
</gene>
<dbReference type="NCBIfam" id="TIGR01617">
    <property type="entry name" value="arsC_related"/>
    <property type="match status" value="1"/>
</dbReference>
<keyword evidence="4" id="KW-1185">Reference proteome</keyword>
<dbReference type="SUPFAM" id="SSF52833">
    <property type="entry name" value="Thioredoxin-like"/>
    <property type="match status" value="1"/>
</dbReference>
<dbReference type="EMBL" id="FOMQ01000010">
    <property type="protein sequence ID" value="SFD96222.1"/>
    <property type="molecule type" value="Genomic_DNA"/>
</dbReference>
<reference evidence="4" key="1">
    <citation type="submission" date="2016-10" db="EMBL/GenBank/DDBJ databases">
        <authorList>
            <person name="Varghese N."/>
            <person name="Submissions S."/>
        </authorList>
    </citation>
    <scope>NUCLEOTIDE SEQUENCE [LARGE SCALE GENOMIC DNA]</scope>
    <source>
        <strain evidence="4">DSM 7481</strain>
    </source>
</reference>
<dbReference type="Proteomes" id="UP000199517">
    <property type="component" value="Unassembled WGS sequence"/>
</dbReference>
<dbReference type="InterPro" id="IPR006504">
    <property type="entry name" value="Tscrpt_reg_Spx/MgsR"/>
</dbReference>
<proteinExistence type="inferred from homology"/>
<comment type="similarity">
    <text evidence="1 2">Belongs to the ArsC family.</text>
</comment>
<dbReference type="NCBIfam" id="NF008107">
    <property type="entry name" value="PRK10853.1"/>
    <property type="match status" value="1"/>
</dbReference>
<sequence>MIRRMSTPTPIVYGIPNCDTVKKARAWLADRGIEYRFHDFKKQGVPVERLSAWMASLGWEPLVNRQGTTWRKLAPETQAAVQDAPSAAALLQAQPSAIKRPVVEWAGTPESATVGFQEAQWNERAQAASKR</sequence>
<dbReference type="STRING" id="32040.SAMN04489710_11075"/>
<dbReference type="AlphaFoldDB" id="A0A1I1WMC0"/>
<dbReference type="InterPro" id="IPR006660">
    <property type="entry name" value="Arsenate_reductase-like"/>
</dbReference>